<dbReference type="Proteomes" id="UP001642360">
    <property type="component" value="Unassembled WGS sequence"/>
</dbReference>
<evidence type="ECO:0000313" key="4">
    <source>
        <dbReference type="EMBL" id="CAK9180384.1"/>
    </source>
</evidence>
<protein>
    <recommendedName>
        <fullName evidence="3">USP domain-containing protein</fullName>
    </recommendedName>
</protein>
<comment type="caution">
    <text evidence="4">The sequence shown here is derived from an EMBL/GenBank/DDBJ whole genome shotgun (WGS) entry which is preliminary data.</text>
</comment>
<proteinExistence type="predicted"/>
<gene>
    <name evidence="4" type="ORF">ILEXP_LOCUS50377</name>
</gene>
<dbReference type="SUPFAM" id="SSF54001">
    <property type="entry name" value="Cysteine proteinases"/>
    <property type="match status" value="1"/>
</dbReference>
<dbReference type="InterPro" id="IPR001394">
    <property type="entry name" value="Peptidase_C19_UCH"/>
</dbReference>
<name>A0ABC8UH70_9AQUA</name>
<dbReference type="PANTHER" id="PTHR22975:SF9">
    <property type="entry name" value="ECHINUS SPLICE FORM 3"/>
    <property type="match status" value="1"/>
</dbReference>
<feature type="domain" description="USP" evidence="3">
    <location>
        <begin position="50"/>
        <end position="381"/>
    </location>
</feature>
<dbReference type="CDD" id="cd02257">
    <property type="entry name" value="Peptidase_C19"/>
    <property type="match status" value="1"/>
</dbReference>
<reference evidence="4 5" key="1">
    <citation type="submission" date="2024-02" db="EMBL/GenBank/DDBJ databases">
        <authorList>
            <person name="Vignale AGUSTIN F."/>
            <person name="Sosa J E."/>
            <person name="Modenutti C."/>
        </authorList>
    </citation>
    <scope>NUCLEOTIDE SEQUENCE [LARGE SCALE GENOMIC DNA]</scope>
</reference>
<evidence type="ECO:0000256" key="2">
    <source>
        <dbReference type="ARBA" id="ARBA00022801"/>
    </source>
</evidence>
<dbReference type="PANTHER" id="PTHR22975">
    <property type="entry name" value="UBIQUITIN SPECIFIC PROTEINASE"/>
    <property type="match status" value="1"/>
</dbReference>
<evidence type="ECO:0000259" key="3">
    <source>
        <dbReference type="PROSITE" id="PS50235"/>
    </source>
</evidence>
<sequence length="382" mass="43138">MMETIARSSSLYFNLFTIADALAEEKKDHGVLSTDISFKHMDGSHKFFGKGMRNYLGESKCFFDATIQSLWHLRRFRDEFFSLSRHVHVGDPCVVCALRQIFEAPSMGNTDRQREAIALTSLRISLSNLYPSNKSFQGGQDGDAFEVLEKILSCLHQSFTYKDDADDANSEDRKCTGSSHGASKTCIAHTIFGLDVLRRVDCKCGLQSGYKSQISYATNIAARELRQAKIMHVGCPFDELLKLLTVDEDTQFICETEAHGCGAPNHFTHVLSTPPHILTVVIHWQTASESADTILTTLIALNAEVDVGILYQDLDQGSRHVLVLMVCYRGHHYYCFANNHEHERWIVFKDENIKVIGSWDDLLFTCANAHLQPRLLFFEAIE</sequence>
<keyword evidence="5" id="KW-1185">Reference proteome</keyword>
<keyword evidence="1" id="KW-0833">Ubl conjugation pathway</keyword>
<accession>A0ABC8UH70</accession>
<dbReference type="Pfam" id="PF00443">
    <property type="entry name" value="UCH"/>
    <property type="match status" value="1"/>
</dbReference>
<dbReference type="Gene3D" id="3.90.70.10">
    <property type="entry name" value="Cysteine proteinases"/>
    <property type="match status" value="1"/>
</dbReference>
<dbReference type="InterPro" id="IPR052398">
    <property type="entry name" value="Ubiquitin_hydrolase_53/54"/>
</dbReference>
<dbReference type="InterPro" id="IPR038765">
    <property type="entry name" value="Papain-like_cys_pep_sf"/>
</dbReference>
<organism evidence="4 5">
    <name type="scientific">Ilex paraguariensis</name>
    <name type="common">yerba mate</name>
    <dbReference type="NCBI Taxonomy" id="185542"/>
    <lineage>
        <taxon>Eukaryota</taxon>
        <taxon>Viridiplantae</taxon>
        <taxon>Streptophyta</taxon>
        <taxon>Embryophyta</taxon>
        <taxon>Tracheophyta</taxon>
        <taxon>Spermatophyta</taxon>
        <taxon>Magnoliopsida</taxon>
        <taxon>eudicotyledons</taxon>
        <taxon>Gunneridae</taxon>
        <taxon>Pentapetalae</taxon>
        <taxon>asterids</taxon>
        <taxon>campanulids</taxon>
        <taxon>Aquifoliales</taxon>
        <taxon>Aquifoliaceae</taxon>
        <taxon>Ilex</taxon>
    </lineage>
</organism>
<dbReference type="EMBL" id="CAUOFW020007724">
    <property type="protein sequence ID" value="CAK9180384.1"/>
    <property type="molecule type" value="Genomic_DNA"/>
</dbReference>
<dbReference type="InterPro" id="IPR028889">
    <property type="entry name" value="USP"/>
</dbReference>
<evidence type="ECO:0000256" key="1">
    <source>
        <dbReference type="ARBA" id="ARBA00022786"/>
    </source>
</evidence>
<evidence type="ECO:0000313" key="5">
    <source>
        <dbReference type="Proteomes" id="UP001642360"/>
    </source>
</evidence>
<keyword evidence="2" id="KW-0378">Hydrolase</keyword>
<dbReference type="AlphaFoldDB" id="A0ABC8UH70"/>
<dbReference type="GO" id="GO:0016787">
    <property type="term" value="F:hydrolase activity"/>
    <property type="evidence" value="ECO:0007669"/>
    <property type="project" value="UniProtKB-KW"/>
</dbReference>
<dbReference type="PROSITE" id="PS50235">
    <property type="entry name" value="USP_3"/>
    <property type="match status" value="1"/>
</dbReference>